<dbReference type="InterPro" id="IPR011989">
    <property type="entry name" value="ARM-like"/>
</dbReference>
<dbReference type="Proteomes" id="UP000053105">
    <property type="component" value="Unassembled WGS sequence"/>
</dbReference>
<comment type="subunit">
    <text evidence="6">Component of the 19S proteasome regulatory particle complex. The 26S proteasome consists of a 20S core particle (CP) and two 19S regulatory subunits (RP). The regulatory particle is made of a lid composed of 9 subunits, a base containing 6 ATPases and few additional components including PSMD2. Interacts with RPGRIP1L. Interacts with CRY1 in a KDM8-dependent manner. Interacts (via C-terminus) with phosphatase UBLCP1 (via ubiquitin-like domain); the interaction recruits UBLCP1 to the 19S regulatory particle where it dephosphorylates 19S subunit PSMC2/RPT1 which impairs PSMC2 ATPase activity and disrupts 26S proteasome assembly.</text>
</comment>
<proteinExistence type="inferred from homology"/>
<organism evidence="10 11">
    <name type="scientific">Melipona quadrifasciata</name>
    <dbReference type="NCBI Taxonomy" id="166423"/>
    <lineage>
        <taxon>Eukaryota</taxon>
        <taxon>Metazoa</taxon>
        <taxon>Ecdysozoa</taxon>
        <taxon>Arthropoda</taxon>
        <taxon>Hexapoda</taxon>
        <taxon>Insecta</taxon>
        <taxon>Pterygota</taxon>
        <taxon>Neoptera</taxon>
        <taxon>Endopterygota</taxon>
        <taxon>Hymenoptera</taxon>
        <taxon>Apocrita</taxon>
        <taxon>Aculeata</taxon>
        <taxon>Apoidea</taxon>
        <taxon>Anthophila</taxon>
        <taxon>Apidae</taxon>
        <taxon>Melipona</taxon>
    </lineage>
</organism>
<evidence type="ECO:0000259" key="9">
    <source>
        <dbReference type="Pfam" id="PF18051"/>
    </source>
</evidence>
<feature type="domain" description="RPN1 N-terminal" evidence="8">
    <location>
        <begin position="3"/>
        <end position="295"/>
    </location>
</feature>
<evidence type="ECO:0000256" key="3">
    <source>
        <dbReference type="ARBA" id="ARBA00014928"/>
    </source>
</evidence>
<keyword evidence="5 7" id="KW-0647">Proteasome</keyword>
<dbReference type="SUPFAM" id="SSF48371">
    <property type="entry name" value="ARM repeat"/>
    <property type="match status" value="1"/>
</dbReference>
<dbReference type="GO" id="GO:0042176">
    <property type="term" value="P:regulation of protein catabolic process"/>
    <property type="evidence" value="ECO:0007669"/>
    <property type="project" value="InterPro"/>
</dbReference>
<dbReference type="InterPro" id="IPR040892">
    <property type="entry name" value="RPN1_N"/>
</dbReference>
<dbReference type="Pfam" id="PF01851">
    <property type="entry name" value="PC_rep"/>
    <property type="match status" value="2"/>
</dbReference>
<dbReference type="PANTHER" id="PTHR10943:SF1">
    <property type="entry name" value="26S PROTEASOME NON-ATPASE REGULATORY SUBUNIT 2"/>
    <property type="match status" value="1"/>
</dbReference>
<sequence length="840" mass="92359">MGKDEDAMLISLSQLRLLMQTSTTSMTSVPKPLKYLKNSYNDMKNAHKKIQRKDLKRQFAEVLSVLSMAGAPSSSKECLRYCIESKVTNPGEWGHEYVRQLEVEIVDEWTNTPVKDVDSIRTKLTPLVKGIVKFDMKHNAEIAGCDLCLEIDQLNFLNEYLDNTNFGRVCRYLESCAAYSEDIERRQILLIVIDHYLRFQEHCKAMLVALQLGDSDLVHKCLTTCSDNLMRKQLSFILVRQRGNPLKRDYEGGDAKDIEAILSNGHVNNHYHLLARELDILEPKHPDDIYKTWLETNTLRRAEHDSARANLAASFVSGFVHAGFGQDKLMENTAGCWVYKNKDHGMLSATASLGLIHMWDVDGGLVPIDKYLYTNNYNIKAGALLAIGLVNCGIRNECDPALALLSDYVYSENSVLRIGAVLGLGLAYAGSQRSDVTELLTGVLVDKASTMEVVSLGAIAIGLINVGSADAEASSTLLQRLLELTPQKLSSTHSRFLPLALGMIYMGCRDIIEAPSATLEVLPESYKLAAQTMLEAIFSSISKYERNTSLLTCCDQRPRAIEVTENRTKEKLEEKQGGSKEIGSSQAIATLGVAVVGLGEGKENSRIFGQIGRYGPIAARRAMPLALGLSSLSNPDLAVLDVLNKYSHDNDSDVANNAIFALGLVGAGTNNARLATMLRQLACYHEKNPMHLFLVRISQGLVHLGKGTLSISPLRYASKVLDRAALAGLLVVLVAFLDCQNLILSKSHYLMYCLALAMEPRWLVTLDENLQSLPVSVRVGQTVDIVGKAGNPKSISGGYVHTTPTLLSSGERAELALDEYEALSSVLEGFVILREKSNVS</sequence>
<dbReference type="Gene3D" id="1.25.10.10">
    <property type="entry name" value="Leucine-rich Repeat Variant"/>
    <property type="match status" value="1"/>
</dbReference>
<dbReference type="AlphaFoldDB" id="A0A0M8ZTE6"/>
<dbReference type="GO" id="GO:0005634">
    <property type="term" value="C:nucleus"/>
    <property type="evidence" value="ECO:0007669"/>
    <property type="project" value="TreeGrafter"/>
</dbReference>
<evidence type="ECO:0000256" key="1">
    <source>
        <dbReference type="ARBA" id="ARBA00004031"/>
    </source>
</evidence>
<evidence type="ECO:0000256" key="5">
    <source>
        <dbReference type="ARBA" id="ARBA00022942"/>
    </source>
</evidence>
<accession>A0A0M8ZTE6</accession>
<dbReference type="GO" id="GO:0043161">
    <property type="term" value="P:proteasome-mediated ubiquitin-dependent protein catabolic process"/>
    <property type="evidence" value="ECO:0007669"/>
    <property type="project" value="TreeGrafter"/>
</dbReference>
<dbReference type="GO" id="GO:0030234">
    <property type="term" value="F:enzyme regulator activity"/>
    <property type="evidence" value="ECO:0007669"/>
    <property type="project" value="UniProtKB-UniRule"/>
</dbReference>
<dbReference type="Pfam" id="PF17781">
    <property type="entry name" value="RPN1_RPN2_N"/>
    <property type="match status" value="1"/>
</dbReference>
<feature type="domain" description="26S proteasome non-ATPase regulatory subunit RPN1 C-terminal" evidence="9">
    <location>
        <begin position="786"/>
        <end position="838"/>
    </location>
</feature>
<evidence type="ECO:0000313" key="10">
    <source>
        <dbReference type="EMBL" id="KOX70760.1"/>
    </source>
</evidence>
<dbReference type="InterPro" id="IPR016643">
    <property type="entry name" value="26S_Psome_Rpn1"/>
</dbReference>
<keyword evidence="11" id="KW-1185">Reference proteome</keyword>
<dbReference type="GO" id="GO:0034515">
    <property type="term" value="C:proteasome storage granule"/>
    <property type="evidence" value="ECO:0007669"/>
    <property type="project" value="TreeGrafter"/>
</dbReference>
<protein>
    <recommendedName>
        <fullName evidence="3 7">26S proteasome non-ATPase regulatory subunit 2</fullName>
    </recommendedName>
</protein>
<dbReference type="InterPro" id="IPR041433">
    <property type="entry name" value="RPN1_C"/>
</dbReference>
<comment type="function">
    <text evidence="7">Component of the 26S proteasome, a multiprotein complex involved in the ATP-dependent degradation of ubiquitinated proteins. This complex plays a key role in the maintenance of protein homeostasis by removing misfolded or damaged proteins, which could impair cellular functions, and by removing proteins whose functions are no longer required. Therefore, the proteasome participates in numerous cellular processes, including cell cycle progression, apoptosis, or DNA damage repair.</text>
</comment>
<dbReference type="InterPro" id="IPR016024">
    <property type="entry name" value="ARM-type_fold"/>
</dbReference>
<evidence type="ECO:0000313" key="11">
    <source>
        <dbReference type="Proteomes" id="UP000053105"/>
    </source>
</evidence>
<dbReference type="OrthoDB" id="10252509at2759"/>
<dbReference type="Pfam" id="PF18051">
    <property type="entry name" value="RPN1_C"/>
    <property type="match status" value="1"/>
</dbReference>
<comment type="function">
    <text evidence="1">Binds to the intracellular domain of tumor necrosis factor type 1 receptor. The binding domain of TRAP1 and TRAP2 resides outside the death domain of TNFR1.</text>
</comment>
<dbReference type="InterPro" id="IPR002015">
    <property type="entry name" value="Proteasome/cyclosome_rpt"/>
</dbReference>
<comment type="similarity">
    <text evidence="2 7">Belongs to the proteasome subunit S2 family.</text>
</comment>
<evidence type="ECO:0000259" key="8">
    <source>
        <dbReference type="Pfam" id="PF17781"/>
    </source>
</evidence>
<evidence type="ECO:0000256" key="6">
    <source>
        <dbReference type="ARBA" id="ARBA00046857"/>
    </source>
</evidence>
<dbReference type="PANTHER" id="PTHR10943">
    <property type="entry name" value="26S PROTEASOME NON-ATPASE REGULATORY SUBUNIT"/>
    <property type="match status" value="1"/>
</dbReference>
<dbReference type="PIRSF" id="PIRSF015965">
    <property type="entry name" value="26S_Psome_Rpn1"/>
    <property type="match status" value="1"/>
</dbReference>
<evidence type="ECO:0000256" key="2">
    <source>
        <dbReference type="ARBA" id="ARBA00005460"/>
    </source>
</evidence>
<evidence type="ECO:0000256" key="4">
    <source>
        <dbReference type="ARBA" id="ARBA00022737"/>
    </source>
</evidence>
<dbReference type="GO" id="GO:0008540">
    <property type="term" value="C:proteasome regulatory particle, base subcomplex"/>
    <property type="evidence" value="ECO:0007669"/>
    <property type="project" value="UniProtKB-UniRule"/>
</dbReference>
<reference evidence="10 11" key="1">
    <citation type="submission" date="2015-07" db="EMBL/GenBank/DDBJ databases">
        <title>The genome of Melipona quadrifasciata.</title>
        <authorList>
            <person name="Pan H."/>
            <person name="Kapheim K."/>
        </authorList>
    </citation>
    <scope>NUCLEOTIDE SEQUENCE [LARGE SCALE GENOMIC DNA]</scope>
    <source>
        <strain evidence="10">0111107301</strain>
        <tissue evidence="10">Whole body</tissue>
    </source>
</reference>
<name>A0A0M8ZTE6_9HYME</name>
<evidence type="ECO:0000256" key="7">
    <source>
        <dbReference type="PIRNR" id="PIRNR015965"/>
    </source>
</evidence>
<keyword evidence="4" id="KW-0677">Repeat</keyword>
<dbReference type="STRING" id="166423.A0A0M8ZTE6"/>
<dbReference type="EMBL" id="KQ435851">
    <property type="protein sequence ID" value="KOX70760.1"/>
    <property type="molecule type" value="Genomic_DNA"/>
</dbReference>
<gene>
    <name evidence="10" type="ORF">WN51_02184</name>
</gene>